<reference evidence="1" key="1">
    <citation type="journal article" date="2015" name="Nature">
        <title>Complex archaea that bridge the gap between prokaryotes and eukaryotes.</title>
        <authorList>
            <person name="Spang A."/>
            <person name="Saw J.H."/>
            <person name="Jorgensen S.L."/>
            <person name="Zaremba-Niedzwiedzka K."/>
            <person name="Martijn J."/>
            <person name="Lind A.E."/>
            <person name="van Eijk R."/>
            <person name="Schleper C."/>
            <person name="Guy L."/>
            <person name="Ettema T.J."/>
        </authorList>
    </citation>
    <scope>NUCLEOTIDE SEQUENCE</scope>
</reference>
<accession>A0A0F9I008</accession>
<name>A0A0F9I008_9ZZZZ</name>
<comment type="caution">
    <text evidence="1">The sequence shown here is derived from an EMBL/GenBank/DDBJ whole genome shotgun (WGS) entry which is preliminary data.</text>
</comment>
<protein>
    <submittedName>
        <fullName evidence="1">Uncharacterized protein</fullName>
    </submittedName>
</protein>
<evidence type="ECO:0000313" key="1">
    <source>
        <dbReference type="EMBL" id="KKM11016.1"/>
    </source>
</evidence>
<sequence length="130" mass="14928">PEKHREIARIVLHCGVCWMEIIYDETLPRRLTAPKTETAESSVLPGVEGAPSVTIPVEREVPLHDELGRSIYTDNVEYGDISAKIISPFEMHLPVNHWWNDDQMGWVMREWYTSKDLLLDQFSKAGPQPD</sequence>
<dbReference type="AlphaFoldDB" id="A0A0F9I008"/>
<gene>
    <name evidence="1" type="ORF">LCGC14_1721460</name>
</gene>
<organism evidence="1">
    <name type="scientific">marine sediment metagenome</name>
    <dbReference type="NCBI Taxonomy" id="412755"/>
    <lineage>
        <taxon>unclassified sequences</taxon>
        <taxon>metagenomes</taxon>
        <taxon>ecological metagenomes</taxon>
    </lineage>
</organism>
<proteinExistence type="predicted"/>
<dbReference type="EMBL" id="LAZR01015499">
    <property type="protein sequence ID" value="KKM11016.1"/>
    <property type="molecule type" value="Genomic_DNA"/>
</dbReference>
<feature type="non-terminal residue" evidence="1">
    <location>
        <position position="1"/>
    </location>
</feature>